<dbReference type="AlphaFoldDB" id="A0ABD6EX97"/>
<protein>
    <recommendedName>
        <fullName evidence="4">DNA mismatch repair proteins mutS family domain-containing protein</fullName>
    </recommendedName>
</protein>
<dbReference type="PANTHER" id="PTHR11361:SF145">
    <property type="entry name" value="DNA MISMATCH REPAIR PROTEINS MUTS FAMILY DOMAIN-CONTAINING PROTEIN"/>
    <property type="match status" value="1"/>
</dbReference>
<dbReference type="GO" id="GO:0003677">
    <property type="term" value="F:DNA binding"/>
    <property type="evidence" value="ECO:0007669"/>
    <property type="project" value="UniProtKB-KW"/>
</dbReference>
<reference evidence="5 6" key="1">
    <citation type="submission" date="2024-08" db="EMBL/GenBank/DDBJ databases">
        <title>Gnathostoma spinigerum genome.</title>
        <authorList>
            <person name="Gonzalez-Bertolin B."/>
            <person name="Monzon S."/>
            <person name="Zaballos A."/>
            <person name="Jimenez P."/>
            <person name="Dekumyoy P."/>
            <person name="Varona S."/>
            <person name="Cuesta I."/>
            <person name="Sumanam S."/>
            <person name="Adisakwattana P."/>
            <person name="Gasser R.B."/>
            <person name="Hernandez-Gonzalez A."/>
            <person name="Young N.D."/>
            <person name="Perteguer M.J."/>
        </authorList>
    </citation>
    <scope>NUCLEOTIDE SEQUENCE [LARGE SCALE GENOMIC DNA]</scope>
    <source>
        <strain evidence="5">AL3</strain>
        <tissue evidence="5">Liver</tissue>
    </source>
</reference>
<dbReference type="InterPro" id="IPR000432">
    <property type="entry name" value="DNA_mismatch_repair_MutS_C"/>
</dbReference>
<organism evidence="5 6">
    <name type="scientific">Gnathostoma spinigerum</name>
    <dbReference type="NCBI Taxonomy" id="75299"/>
    <lineage>
        <taxon>Eukaryota</taxon>
        <taxon>Metazoa</taxon>
        <taxon>Ecdysozoa</taxon>
        <taxon>Nematoda</taxon>
        <taxon>Chromadorea</taxon>
        <taxon>Rhabditida</taxon>
        <taxon>Spirurina</taxon>
        <taxon>Gnathostomatomorpha</taxon>
        <taxon>Gnathostomatoidea</taxon>
        <taxon>Gnathostomatidae</taxon>
        <taxon>Gnathostoma</taxon>
    </lineage>
</organism>
<evidence type="ECO:0000313" key="6">
    <source>
        <dbReference type="Proteomes" id="UP001608902"/>
    </source>
</evidence>
<dbReference type="EMBL" id="JBGFUD010006965">
    <property type="protein sequence ID" value="MFH4981302.1"/>
    <property type="molecule type" value="Genomic_DNA"/>
</dbReference>
<dbReference type="PANTHER" id="PTHR11361">
    <property type="entry name" value="DNA MISMATCH REPAIR PROTEIN MUTS FAMILY MEMBER"/>
    <property type="match status" value="1"/>
</dbReference>
<evidence type="ECO:0000313" key="5">
    <source>
        <dbReference type="EMBL" id="MFH4981302.1"/>
    </source>
</evidence>
<proteinExistence type="predicted"/>
<dbReference type="SUPFAM" id="SSF52540">
    <property type="entry name" value="P-loop containing nucleoside triphosphate hydrolases"/>
    <property type="match status" value="1"/>
</dbReference>
<keyword evidence="1" id="KW-0547">Nucleotide-binding</keyword>
<dbReference type="GO" id="GO:0005524">
    <property type="term" value="F:ATP binding"/>
    <property type="evidence" value="ECO:0007669"/>
    <property type="project" value="UniProtKB-KW"/>
</dbReference>
<keyword evidence="2" id="KW-0067">ATP-binding</keyword>
<evidence type="ECO:0000256" key="1">
    <source>
        <dbReference type="ARBA" id="ARBA00022741"/>
    </source>
</evidence>
<dbReference type="Pfam" id="PF00488">
    <property type="entry name" value="MutS_V"/>
    <property type="match status" value="1"/>
</dbReference>
<accession>A0ABD6EX97</accession>
<name>A0ABD6EX97_9BILA</name>
<evidence type="ECO:0000256" key="3">
    <source>
        <dbReference type="ARBA" id="ARBA00023125"/>
    </source>
</evidence>
<keyword evidence="6" id="KW-1185">Reference proteome</keyword>
<dbReference type="Proteomes" id="UP001608902">
    <property type="component" value="Unassembled WGS sequence"/>
</dbReference>
<gene>
    <name evidence="5" type="ORF">AB6A40_008011</name>
</gene>
<evidence type="ECO:0000259" key="4">
    <source>
        <dbReference type="PROSITE" id="PS00486"/>
    </source>
</evidence>
<dbReference type="InterPro" id="IPR027417">
    <property type="entry name" value="P-loop_NTPase"/>
</dbReference>
<sequence>MVVETCAGYCSALDELAITLSFTDVIVSLAVLAAESTFPYVRPRIVEKDRKIMVLKACRHPVIEATPNAPTFIPNDVVLGKNDQLRFLLLTGANMGGKSTYLRSCALTVLMGQIGSFVPCSEAEFSIVDGIYTRIGSCDFQIKGVSTFMAEMIDSASILESATADSLVIIDELGRGTSTFDGFGLAWAIARDILERIQCRCIFATHFHEMTELEKENSSLQNIRVDTHLDNDGNLILLYRIVPGIAERSFGLNIAKLVGLPHNVIQDAIKMLDDLESNVYCDADEKNMTTVAKLKDAVQHNYDSELERKVLTLISDSI</sequence>
<dbReference type="PROSITE" id="PS00486">
    <property type="entry name" value="DNA_MISMATCH_REPAIR_2"/>
    <property type="match status" value="1"/>
</dbReference>
<dbReference type="InterPro" id="IPR045076">
    <property type="entry name" value="MutS"/>
</dbReference>
<feature type="domain" description="DNA mismatch repair proteins mutS family" evidence="4">
    <location>
        <begin position="166"/>
        <end position="182"/>
    </location>
</feature>
<comment type="caution">
    <text evidence="5">The sequence shown here is derived from an EMBL/GenBank/DDBJ whole genome shotgun (WGS) entry which is preliminary data.</text>
</comment>
<keyword evidence="3" id="KW-0238">DNA-binding</keyword>
<evidence type="ECO:0000256" key="2">
    <source>
        <dbReference type="ARBA" id="ARBA00022840"/>
    </source>
</evidence>
<dbReference type="SMART" id="SM00534">
    <property type="entry name" value="MUTSac"/>
    <property type="match status" value="1"/>
</dbReference>
<dbReference type="Gene3D" id="3.40.50.300">
    <property type="entry name" value="P-loop containing nucleotide triphosphate hydrolases"/>
    <property type="match status" value="1"/>
</dbReference>